<dbReference type="PANTHER" id="PTHR10039">
    <property type="entry name" value="AMELOGENIN"/>
    <property type="match status" value="1"/>
</dbReference>
<dbReference type="GeneID" id="85481171"/>
<dbReference type="Proteomes" id="UP001243989">
    <property type="component" value="Unassembled WGS sequence"/>
</dbReference>
<comment type="caution">
    <text evidence="4">The sequence shown here is derived from an EMBL/GenBank/DDBJ whole genome shotgun (WGS) entry which is preliminary data.</text>
</comment>
<keyword evidence="5" id="KW-1185">Reference proteome</keyword>
<dbReference type="RefSeq" id="XP_060450326.1">
    <property type="nucleotide sequence ID" value="XM_060596309.1"/>
</dbReference>
<feature type="compositionally biased region" description="Polar residues" evidence="2">
    <location>
        <begin position="47"/>
        <end position="57"/>
    </location>
</feature>
<dbReference type="PANTHER" id="PTHR10039:SF15">
    <property type="entry name" value="NACHT DOMAIN-CONTAINING PROTEIN"/>
    <property type="match status" value="1"/>
</dbReference>
<evidence type="ECO:0000256" key="2">
    <source>
        <dbReference type="SAM" id="MobiDB-lite"/>
    </source>
</evidence>
<dbReference type="SUPFAM" id="SSF52540">
    <property type="entry name" value="P-loop containing nucleoside triphosphate hydrolases"/>
    <property type="match status" value="1"/>
</dbReference>
<dbReference type="InterPro" id="IPR027417">
    <property type="entry name" value="P-loop_NTPase"/>
</dbReference>
<dbReference type="PROSITE" id="PS50837">
    <property type="entry name" value="NACHT"/>
    <property type="match status" value="1"/>
</dbReference>
<gene>
    <name evidence="4" type="ORF">BDP81DRAFT_80559</name>
</gene>
<accession>A0AAJ0A0N0</accession>
<dbReference type="Gene3D" id="3.40.50.300">
    <property type="entry name" value="P-loop containing nucleotide triphosphate hydrolases"/>
    <property type="match status" value="1"/>
</dbReference>
<evidence type="ECO:0000313" key="5">
    <source>
        <dbReference type="Proteomes" id="UP001243989"/>
    </source>
</evidence>
<evidence type="ECO:0000259" key="3">
    <source>
        <dbReference type="PROSITE" id="PS50837"/>
    </source>
</evidence>
<sequence length="361" mass="41051">MKMTTKIVTINQQKAVREFLRVEGLWHNSVNLAFSDAGSLPPPVSEIESTGPQTSKPVSKLGMGDVPKTDTGIEIWDWLAPEDYTAAFNTFLKQRHPGTLEWLFDTMEYRSSISDKGQMIFLPGSPGTGKSVLAASIVNDITERFISPESRVAYYFCPSQRRNRTTETLIRSLKSQKLHGAHRLPKLLRAIHKGYLKDGKLPSLLALLDVLAEAAGKVSRLFIIIDGFDILRSDQRHLLFKCLVSLSKRFGTNLFVTSRSINHVCRHFGRWQIVRVCAVEHDLRRYARAVIRRGTPSLHLDSEKLDEAETRVVKFSREIFSFATIILESISAEWTKNFTAGEQQNKLIDIFYRAEMKRNLK</sequence>
<dbReference type="Pfam" id="PF24883">
    <property type="entry name" value="NPHP3_N"/>
    <property type="match status" value="1"/>
</dbReference>
<protein>
    <recommendedName>
        <fullName evidence="3">NACHT domain-containing protein</fullName>
    </recommendedName>
</protein>
<evidence type="ECO:0000313" key="4">
    <source>
        <dbReference type="EMBL" id="KAK1654282.1"/>
    </source>
</evidence>
<evidence type="ECO:0000256" key="1">
    <source>
        <dbReference type="ARBA" id="ARBA00022737"/>
    </source>
</evidence>
<reference evidence="4" key="1">
    <citation type="submission" date="2021-06" db="EMBL/GenBank/DDBJ databases">
        <title>Comparative genomics, transcriptomics and evolutionary studies reveal genomic signatures of adaptation to plant cell wall in hemibiotrophic fungi.</title>
        <authorList>
            <consortium name="DOE Joint Genome Institute"/>
            <person name="Baroncelli R."/>
            <person name="Diaz J.F."/>
            <person name="Benocci T."/>
            <person name="Peng M."/>
            <person name="Battaglia E."/>
            <person name="Haridas S."/>
            <person name="Andreopoulos W."/>
            <person name="Labutti K."/>
            <person name="Pangilinan J."/>
            <person name="Floch G.L."/>
            <person name="Makela M.R."/>
            <person name="Henrissat B."/>
            <person name="Grigoriev I.V."/>
            <person name="Crouch J.A."/>
            <person name="De Vries R.P."/>
            <person name="Sukno S.A."/>
            <person name="Thon M.R."/>
        </authorList>
    </citation>
    <scope>NUCLEOTIDE SEQUENCE</scope>
    <source>
        <strain evidence="4">CBS 102054</strain>
    </source>
</reference>
<organism evidence="4 5">
    <name type="scientific">Colletotrichum phormii</name>
    <dbReference type="NCBI Taxonomy" id="359342"/>
    <lineage>
        <taxon>Eukaryota</taxon>
        <taxon>Fungi</taxon>
        <taxon>Dikarya</taxon>
        <taxon>Ascomycota</taxon>
        <taxon>Pezizomycotina</taxon>
        <taxon>Sordariomycetes</taxon>
        <taxon>Hypocreomycetidae</taxon>
        <taxon>Glomerellales</taxon>
        <taxon>Glomerellaceae</taxon>
        <taxon>Colletotrichum</taxon>
        <taxon>Colletotrichum acutatum species complex</taxon>
    </lineage>
</organism>
<feature type="domain" description="NACHT" evidence="3">
    <location>
        <begin position="118"/>
        <end position="260"/>
    </location>
</feature>
<dbReference type="InterPro" id="IPR007111">
    <property type="entry name" value="NACHT_NTPase"/>
</dbReference>
<name>A0AAJ0A0N0_9PEZI</name>
<dbReference type="EMBL" id="JAHMHQ010000002">
    <property type="protein sequence ID" value="KAK1654282.1"/>
    <property type="molecule type" value="Genomic_DNA"/>
</dbReference>
<proteinExistence type="predicted"/>
<dbReference type="InterPro" id="IPR056884">
    <property type="entry name" value="NPHP3-like_N"/>
</dbReference>
<feature type="region of interest" description="Disordered" evidence="2">
    <location>
        <begin position="42"/>
        <end position="63"/>
    </location>
</feature>
<keyword evidence="1" id="KW-0677">Repeat</keyword>
<dbReference type="AlphaFoldDB" id="A0AAJ0A0N0"/>